<accession>A0ABN3FMU6</accession>
<comment type="caution">
    <text evidence="2">The sequence shown here is derived from an EMBL/GenBank/DDBJ whole genome shotgun (WGS) entry which is preliminary data.</text>
</comment>
<dbReference type="Pfam" id="PF13460">
    <property type="entry name" value="NAD_binding_10"/>
    <property type="match status" value="1"/>
</dbReference>
<evidence type="ECO:0000259" key="1">
    <source>
        <dbReference type="Pfam" id="PF13460"/>
    </source>
</evidence>
<keyword evidence="3" id="KW-1185">Reference proteome</keyword>
<dbReference type="PANTHER" id="PTHR47129">
    <property type="entry name" value="QUINONE OXIDOREDUCTASE 2"/>
    <property type="match status" value="1"/>
</dbReference>
<dbReference type="Proteomes" id="UP001501444">
    <property type="component" value="Unassembled WGS sequence"/>
</dbReference>
<evidence type="ECO:0000313" key="2">
    <source>
        <dbReference type="EMBL" id="GAA2333454.1"/>
    </source>
</evidence>
<dbReference type="EMBL" id="BAAARV010000012">
    <property type="protein sequence ID" value="GAA2333454.1"/>
    <property type="molecule type" value="Genomic_DNA"/>
</dbReference>
<feature type="domain" description="NAD(P)-binding" evidence="1">
    <location>
        <begin position="10"/>
        <end position="190"/>
    </location>
</feature>
<dbReference type="Gene3D" id="3.40.50.720">
    <property type="entry name" value="NAD(P)-binding Rossmann-like Domain"/>
    <property type="match status" value="1"/>
</dbReference>
<gene>
    <name evidence="2" type="ORF">GCM10010170_012700</name>
</gene>
<dbReference type="PANTHER" id="PTHR47129:SF1">
    <property type="entry name" value="NMRA-LIKE DOMAIN-CONTAINING PROTEIN"/>
    <property type="match status" value="1"/>
</dbReference>
<dbReference type="Gene3D" id="3.90.25.10">
    <property type="entry name" value="UDP-galactose 4-epimerase, domain 1"/>
    <property type="match status" value="1"/>
</dbReference>
<protein>
    <submittedName>
        <fullName evidence="2">SDR family oxidoreductase</fullName>
    </submittedName>
</protein>
<evidence type="ECO:0000313" key="3">
    <source>
        <dbReference type="Proteomes" id="UP001501444"/>
    </source>
</evidence>
<organism evidence="2 3">
    <name type="scientific">Dactylosporangium salmoneum</name>
    <dbReference type="NCBI Taxonomy" id="53361"/>
    <lineage>
        <taxon>Bacteria</taxon>
        <taxon>Bacillati</taxon>
        <taxon>Actinomycetota</taxon>
        <taxon>Actinomycetes</taxon>
        <taxon>Micromonosporales</taxon>
        <taxon>Micromonosporaceae</taxon>
        <taxon>Dactylosporangium</taxon>
    </lineage>
</organism>
<dbReference type="RefSeq" id="WP_344611287.1">
    <property type="nucleotide sequence ID" value="NZ_BAAARV010000012.1"/>
</dbReference>
<reference evidence="2 3" key="1">
    <citation type="journal article" date="2019" name="Int. J. Syst. Evol. Microbiol.">
        <title>The Global Catalogue of Microorganisms (GCM) 10K type strain sequencing project: providing services to taxonomists for standard genome sequencing and annotation.</title>
        <authorList>
            <consortium name="The Broad Institute Genomics Platform"/>
            <consortium name="The Broad Institute Genome Sequencing Center for Infectious Disease"/>
            <person name="Wu L."/>
            <person name="Ma J."/>
        </authorList>
    </citation>
    <scope>NUCLEOTIDE SEQUENCE [LARGE SCALE GENOMIC DNA]</scope>
    <source>
        <strain evidence="2 3">JCM 3272</strain>
    </source>
</reference>
<dbReference type="InterPro" id="IPR052718">
    <property type="entry name" value="NmrA-type_oxidoreductase"/>
</dbReference>
<sequence>MARDLLGVTGASGALGRLVVRRLLELVPAGRIVAVVRNEGKVRDLAERGVQVRPGDYDDPDGLRRAFDGIGRLLMISSPDLDTDRRTGQHRHAAEAAAGAGADLIAYTSFLGADTQQEGPNAAHHATERAIRESGRPYTFLRNPFYTDAFIHPGLRQAVGAGELTSGTGGRALNTASRRDLAAAAAEVLTGDGHEGRAYDLTGPLWTYPELAAALEARFRTPVSYREQPPPGPMAFLHALARGGALERQTGDLRRLLGRPPATLEETVAGI</sequence>
<name>A0ABN3FMU6_9ACTN</name>
<dbReference type="InterPro" id="IPR036291">
    <property type="entry name" value="NAD(P)-bd_dom_sf"/>
</dbReference>
<dbReference type="SUPFAM" id="SSF51735">
    <property type="entry name" value="NAD(P)-binding Rossmann-fold domains"/>
    <property type="match status" value="1"/>
</dbReference>
<dbReference type="InterPro" id="IPR016040">
    <property type="entry name" value="NAD(P)-bd_dom"/>
</dbReference>
<proteinExistence type="predicted"/>